<feature type="domain" description="Mechanosensitive ion channel MscS" evidence="8">
    <location>
        <begin position="407"/>
        <end position="473"/>
    </location>
</feature>
<evidence type="ECO:0000256" key="6">
    <source>
        <dbReference type="SAM" id="Phobius"/>
    </source>
</evidence>
<proteinExistence type="predicted"/>
<dbReference type="Gene3D" id="3.30.70.100">
    <property type="match status" value="1"/>
</dbReference>
<comment type="subcellular location">
    <subcellularLocation>
        <location evidence="1">Cell membrane</location>
        <topology evidence="1">Multi-pass membrane protein</topology>
    </subcellularLocation>
</comment>
<dbReference type="SUPFAM" id="SSF50182">
    <property type="entry name" value="Sm-like ribonucleoproteins"/>
    <property type="match status" value="1"/>
</dbReference>
<dbReference type="RefSeq" id="WP_042280257.1">
    <property type="nucleotide sequence ID" value="NZ_BBML01000009.1"/>
</dbReference>
<dbReference type="PANTHER" id="PTHR30566">
    <property type="entry name" value="YNAI-RELATED MECHANOSENSITIVE ION CHANNEL"/>
    <property type="match status" value="1"/>
</dbReference>
<evidence type="ECO:0000313" key="10">
    <source>
        <dbReference type="Proteomes" id="UP000029221"/>
    </source>
</evidence>
<dbReference type="InterPro" id="IPR011066">
    <property type="entry name" value="MscS_channel_C_sf"/>
</dbReference>
<dbReference type="GO" id="GO:0008381">
    <property type="term" value="F:mechanosensitive monoatomic ion channel activity"/>
    <property type="evidence" value="ECO:0007669"/>
    <property type="project" value="UniProtKB-ARBA"/>
</dbReference>
<dbReference type="Gene3D" id="2.30.30.60">
    <property type="match status" value="1"/>
</dbReference>
<evidence type="ECO:0000256" key="3">
    <source>
        <dbReference type="ARBA" id="ARBA00022692"/>
    </source>
</evidence>
<name>A0A090Q8U8_9FLAO</name>
<feature type="transmembrane region" description="Helical" evidence="6">
    <location>
        <begin position="386"/>
        <end position="405"/>
    </location>
</feature>
<reference evidence="9" key="1">
    <citation type="journal article" date="2014" name="Genome Announc.">
        <title>Draft Genome Sequences of Marine Flavobacterium Nonlabens Strains NR17, NR24, NR27, NR32, NR33, and Ara13.</title>
        <authorList>
            <person name="Nakanishi M."/>
            <person name="Meirelles P."/>
            <person name="Suzuki R."/>
            <person name="Takatani N."/>
            <person name="Mino S."/>
            <person name="Suda W."/>
            <person name="Oshima K."/>
            <person name="Hattori M."/>
            <person name="Ohkuma M."/>
            <person name="Hosokawa M."/>
            <person name="Miyashita K."/>
            <person name="Thompson F.L."/>
            <person name="Niwa A."/>
            <person name="Sawabe T."/>
            <person name="Sawabe T."/>
        </authorList>
    </citation>
    <scope>NUCLEOTIDE SEQUENCE [LARGE SCALE GENOMIC DNA]</scope>
    <source>
        <strain evidence="9">JCM 19294</strain>
    </source>
</reference>
<dbReference type="EMBL" id="BBML01000009">
    <property type="protein sequence ID" value="GAK98203.1"/>
    <property type="molecule type" value="Genomic_DNA"/>
</dbReference>
<evidence type="ECO:0000256" key="2">
    <source>
        <dbReference type="ARBA" id="ARBA00022475"/>
    </source>
</evidence>
<feature type="transmembrane region" description="Helical" evidence="6">
    <location>
        <begin position="359"/>
        <end position="380"/>
    </location>
</feature>
<keyword evidence="10" id="KW-1185">Reference proteome</keyword>
<dbReference type="Pfam" id="PF00924">
    <property type="entry name" value="MS_channel_2nd"/>
    <property type="match status" value="1"/>
</dbReference>
<dbReference type="SUPFAM" id="SSF82689">
    <property type="entry name" value="Mechanosensitive channel protein MscS (YggB), C-terminal domain"/>
    <property type="match status" value="1"/>
</dbReference>
<evidence type="ECO:0000313" key="9">
    <source>
        <dbReference type="EMBL" id="GAK98203.1"/>
    </source>
</evidence>
<evidence type="ECO:0000256" key="4">
    <source>
        <dbReference type="ARBA" id="ARBA00022989"/>
    </source>
</evidence>
<protein>
    <recommendedName>
        <fullName evidence="8">Mechanosensitive ion channel MscS domain-containing protein</fullName>
    </recommendedName>
</protein>
<feature type="transmembrane region" description="Helical" evidence="6">
    <location>
        <begin position="305"/>
        <end position="330"/>
    </location>
</feature>
<keyword evidence="3 6" id="KW-0812">Transmembrane</keyword>
<keyword evidence="2" id="KW-1003">Cell membrane</keyword>
<evidence type="ECO:0000259" key="8">
    <source>
        <dbReference type="Pfam" id="PF00924"/>
    </source>
</evidence>
<keyword evidence="7" id="KW-0732">Signal</keyword>
<keyword evidence="5 6" id="KW-0472">Membrane</keyword>
<dbReference type="InterPro" id="IPR023408">
    <property type="entry name" value="MscS_beta-dom_sf"/>
</dbReference>
<dbReference type="InterPro" id="IPR006685">
    <property type="entry name" value="MscS_channel_2nd"/>
</dbReference>
<evidence type="ECO:0000256" key="5">
    <source>
        <dbReference type="ARBA" id="ARBA00023136"/>
    </source>
</evidence>
<dbReference type="Gene3D" id="1.10.287.1260">
    <property type="match status" value="1"/>
</dbReference>
<evidence type="ECO:0000256" key="1">
    <source>
        <dbReference type="ARBA" id="ARBA00004651"/>
    </source>
</evidence>
<feature type="transmembrane region" description="Helical" evidence="6">
    <location>
        <begin position="233"/>
        <end position="256"/>
    </location>
</feature>
<dbReference type="STRING" id="319236.BST91_05405"/>
<dbReference type="AlphaFoldDB" id="A0A090Q8U8"/>
<organism evidence="9 10">
    <name type="scientific">Nonlabens tegetincola</name>
    <dbReference type="NCBI Taxonomy" id="323273"/>
    <lineage>
        <taxon>Bacteria</taxon>
        <taxon>Pseudomonadati</taxon>
        <taxon>Bacteroidota</taxon>
        <taxon>Flavobacteriia</taxon>
        <taxon>Flavobacteriales</taxon>
        <taxon>Flavobacteriaceae</taxon>
        <taxon>Nonlabens</taxon>
    </lineage>
</organism>
<feature type="transmembrane region" description="Helical" evidence="6">
    <location>
        <begin position="276"/>
        <end position="293"/>
    </location>
</feature>
<sequence length="578" mass="65763">MLKSAFHRFLLFGLLVFAILGNSQEKEAEPTRDFPKLSDTISEAGTYQSNPIGAYNEAFYIVNRLNENIGLPPNHLNFQTPQATLEQFISSCRNNNFEEAGYALNLNLFPKEVTKKEAAILAEKFYFVLNQRVKIDWNNISDRPDGQIDITTSTNGAIAGNPRRSVVFGEVDLNNRDVVLRLQRVKLDDYGAFWMIASNTVENIEPLYEEYGPRKLDRIMPQWARVSFLGFPVWKFVATILLFFMAYAVGRVFSYVTRRLLLKSDRAWLRTTANKLAKPAGIALSMLFFYIILNKLISFSGPYSSTIYAILLVLVIASIAWLLMSFINAVMTYIAEHKIGDSSIEENTQARMMMTYISVARRLLTIIIIFVAISVVLSQFRSLEKLGISLLASAGLITIILGVAAQNTLGNIIAGIQIALTRPCKIGDTLYIGDEWCYVEDIRFTYMVTRTWDSRRLIIPLKDIISKPFQNWSMTNAHRLQPIVVYADYNTDVQLVREKFSELLKQEEEYDEEHPPVVQVTEVTEKAIAIRALCSAQDANSAWELHCKLREELVKFIAQLNDGKHLSKERILIQKEST</sequence>
<gene>
    <name evidence="9" type="ORF">JCM19294_836</name>
</gene>
<feature type="signal peptide" evidence="7">
    <location>
        <begin position="1"/>
        <end position="28"/>
    </location>
</feature>
<dbReference type="GO" id="GO:0005886">
    <property type="term" value="C:plasma membrane"/>
    <property type="evidence" value="ECO:0007669"/>
    <property type="project" value="UniProtKB-SubCell"/>
</dbReference>
<keyword evidence="4 6" id="KW-1133">Transmembrane helix</keyword>
<feature type="chain" id="PRO_5001863148" description="Mechanosensitive ion channel MscS domain-containing protein" evidence="7">
    <location>
        <begin position="29"/>
        <end position="578"/>
    </location>
</feature>
<dbReference type="InterPro" id="IPR010920">
    <property type="entry name" value="LSM_dom_sf"/>
</dbReference>
<dbReference type="PANTHER" id="PTHR30566:SF25">
    <property type="entry name" value="INNER MEMBRANE PROTEIN"/>
    <property type="match status" value="1"/>
</dbReference>
<evidence type="ECO:0000256" key="7">
    <source>
        <dbReference type="SAM" id="SignalP"/>
    </source>
</evidence>
<dbReference type="eggNOG" id="COG0668">
    <property type="taxonomic scope" value="Bacteria"/>
</dbReference>
<dbReference type="Proteomes" id="UP000029221">
    <property type="component" value="Unassembled WGS sequence"/>
</dbReference>
<comment type="caution">
    <text evidence="9">The sequence shown here is derived from an EMBL/GenBank/DDBJ whole genome shotgun (WGS) entry which is preliminary data.</text>
</comment>
<accession>A0A090Q8U8</accession>